<dbReference type="CDD" id="cd00616">
    <property type="entry name" value="AHBA_syn"/>
    <property type="match status" value="1"/>
</dbReference>
<comment type="similarity">
    <text evidence="3">Belongs to the DegT/DnrJ/EryC1 family.</text>
</comment>
<comment type="caution">
    <text evidence="4">The sequence shown here is derived from an EMBL/GenBank/DDBJ whole genome shotgun (WGS) entry which is preliminary data.</text>
</comment>
<dbReference type="GO" id="GO:0008483">
    <property type="term" value="F:transaminase activity"/>
    <property type="evidence" value="ECO:0007669"/>
    <property type="project" value="UniProtKB-KW"/>
</dbReference>
<dbReference type="InterPro" id="IPR015422">
    <property type="entry name" value="PyrdxlP-dep_Trfase_small"/>
</dbReference>
<dbReference type="PANTHER" id="PTHR30244:SF30">
    <property type="entry name" value="BLR5990 PROTEIN"/>
    <property type="match status" value="1"/>
</dbReference>
<dbReference type="PANTHER" id="PTHR30244">
    <property type="entry name" value="TRANSAMINASE"/>
    <property type="match status" value="1"/>
</dbReference>
<sequence>MINLSVPNLSMDILDNLKECLESGWVSTGGRFIPEFETKVKNYMKTKCAAGVQSGTAGLHMSLQVLGIQRDEEVLVPTLTFIAAVNPTTYLGASPIFIDCDDSLCMDPLKLEKFCSEECDFKEGVLVNKKTNKKIRALVIVHIFGNMADMEKIMDIAKKYNLRVLEDATEALGTYYTEGRYKGKYAGTIGDIGVLSFNANKIITTGGGGMVVGDNEELVEKVRFLSSQAKKDTLYFIHDEIGYNYRMLNLQAALGTSQINQLESFIETKIKNYNIYKEELEKIEGLEILPFVEGIRANHWFYSLKIDKEKYGIGRDELLQKLVGGGIQTRPIWGLIHQQKAYSTYQSYEIEKALYYYDRILNLPCSSNLTEKEVYQVIEKIREFRK</sequence>
<evidence type="ECO:0000256" key="1">
    <source>
        <dbReference type="PIRSR" id="PIRSR000390-1"/>
    </source>
</evidence>
<dbReference type="InterPro" id="IPR015421">
    <property type="entry name" value="PyrdxlP-dep_Trfase_major"/>
</dbReference>
<dbReference type="GeneID" id="78419269"/>
<dbReference type="NCBIfam" id="TIGR04181">
    <property type="entry name" value="NHT_00031"/>
    <property type="match status" value="1"/>
</dbReference>
<keyword evidence="2 3" id="KW-0663">Pyridoxal phosphate</keyword>
<dbReference type="GO" id="GO:0000271">
    <property type="term" value="P:polysaccharide biosynthetic process"/>
    <property type="evidence" value="ECO:0007669"/>
    <property type="project" value="TreeGrafter"/>
</dbReference>
<feature type="active site" description="Proton acceptor" evidence="1">
    <location>
        <position position="201"/>
    </location>
</feature>
<dbReference type="EMBL" id="ACJY01000051">
    <property type="protein sequence ID" value="EFE87083.1"/>
    <property type="molecule type" value="Genomic_DNA"/>
</dbReference>
<name>D4CUD2_9FUSO</name>
<dbReference type="RefSeq" id="WP_005972453.1">
    <property type="nucleotide sequence ID" value="NZ_GG665893.1"/>
</dbReference>
<dbReference type="Gene3D" id="3.40.640.10">
    <property type="entry name" value="Type I PLP-dependent aspartate aminotransferase-like (Major domain)"/>
    <property type="match status" value="1"/>
</dbReference>
<evidence type="ECO:0000313" key="5">
    <source>
        <dbReference type="Proteomes" id="UP000003748"/>
    </source>
</evidence>
<dbReference type="Gene3D" id="3.90.1150.10">
    <property type="entry name" value="Aspartate Aminotransferase, domain 1"/>
    <property type="match status" value="1"/>
</dbReference>
<dbReference type="SUPFAM" id="SSF53383">
    <property type="entry name" value="PLP-dependent transferases"/>
    <property type="match status" value="1"/>
</dbReference>
<reference evidence="4 5" key="1">
    <citation type="submission" date="2010-02" db="EMBL/GenBank/DDBJ databases">
        <authorList>
            <person name="Weinstock G."/>
            <person name="Sodergren E."/>
            <person name="Clifton S."/>
            <person name="Fulton L."/>
            <person name="Fulton B."/>
            <person name="Courtney L."/>
            <person name="Fronick C."/>
            <person name="Harrison M."/>
            <person name="Strong C."/>
            <person name="Farmer C."/>
            <person name="Delahaunty K."/>
            <person name="Markovic C."/>
            <person name="Hall O."/>
            <person name="Minx P."/>
            <person name="Tomlinson C."/>
            <person name="Mitreva M."/>
            <person name="Nelson J."/>
            <person name="Hou S."/>
            <person name="Wollam A."/>
            <person name="Pepin K.H."/>
            <person name="Johnson M."/>
            <person name="Bhonagiri V."/>
            <person name="Zhang X."/>
            <person name="Suruliraj S."/>
            <person name="Warren W."/>
            <person name="Chinwalla A."/>
            <person name="Mardis E.R."/>
            <person name="Wilson R.K."/>
        </authorList>
    </citation>
    <scope>NUCLEOTIDE SEQUENCE [LARGE SCALE GENOMIC DNA]</scope>
    <source>
        <strain evidence="4 5">ATCC 33693</strain>
    </source>
</reference>
<dbReference type="HOGENOM" id="CLU_033332_2_4_0"/>
<dbReference type="Proteomes" id="UP000003748">
    <property type="component" value="Unassembled WGS sequence"/>
</dbReference>
<dbReference type="Pfam" id="PF01041">
    <property type="entry name" value="DegT_DnrJ_EryC1"/>
    <property type="match status" value="1"/>
</dbReference>
<dbReference type="eggNOG" id="COG0399">
    <property type="taxonomic scope" value="Bacteria"/>
</dbReference>
<dbReference type="STRING" id="546275.FUSPEROL_01007"/>
<feature type="modified residue" description="N6-(pyridoxal phosphate)lysine" evidence="2">
    <location>
        <position position="201"/>
    </location>
</feature>
<proteinExistence type="inferred from homology"/>
<keyword evidence="4" id="KW-0808">Transferase</keyword>
<keyword evidence="4" id="KW-0032">Aminotransferase</keyword>
<dbReference type="GO" id="GO:0030170">
    <property type="term" value="F:pyridoxal phosphate binding"/>
    <property type="evidence" value="ECO:0007669"/>
    <property type="project" value="TreeGrafter"/>
</dbReference>
<dbReference type="InterPro" id="IPR015424">
    <property type="entry name" value="PyrdxlP-dep_Trfase"/>
</dbReference>
<dbReference type="AlphaFoldDB" id="D4CUD2"/>
<gene>
    <name evidence="4" type="ORF">FUSPEROL_01007</name>
</gene>
<organism evidence="4 5">
    <name type="scientific">Fusobacterium periodonticum ATCC 33693</name>
    <dbReference type="NCBI Taxonomy" id="546275"/>
    <lineage>
        <taxon>Bacteria</taxon>
        <taxon>Fusobacteriati</taxon>
        <taxon>Fusobacteriota</taxon>
        <taxon>Fusobacteriia</taxon>
        <taxon>Fusobacteriales</taxon>
        <taxon>Fusobacteriaceae</taxon>
        <taxon>Fusobacterium</taxon>
    </lineage>
</organism>
<protein>
    <submittedName>
        <fullName evidence="4">DegT/DnrJ/EryC1/StrS aminotransferase family protein</fullName>
    </submittedName>
</protein>
<dbReference type="InterPro" id="IPR026385">
    <property type="entry name" value="LegC-like"/>
</dbReference>
<dbReference type="OrthoDB" id="9810913at2"/>
<dbReference type="InterPro" id="IPR000653">
    <property type="entry name" value="DegT/StrS_aminotransferase"/>
</dbReference>
<dbReference type="PIRSF" id="PIRSF000390">
    <property type="entry name" value="PLP_StrS"/>
    <property type="match status" value="1"/>
</dbReference>
<evidence type="ECO:0000256" key="2">
    <source>
        <dbReference type="PIRSR" id="PIRSR000390-2"/>
    </source>
</evidence>
<accession>D4CUD2</accession>
<evidence type="ECO:0000256" key="3">
    <source>
        <dbReference type="RuleBase" id="RU004508"/>
    </source>
</evidence>
<evidence type="ECO:0000313" key="4">
    <source>
        <dbReference type="EMBL" id="EFE87083.1"/>
    </source>
</evidence>